<keyword evidence="8" id="KW-0732">Signal</keyword>
<evidence type="ECO:0000256" key="5">
    <source>
        <dbReference type="PIRSR" id="PIRSR606823-1"/>
    </source>
</evidence>
<keyword evidence="12" id="KW-1185">Reference proteome</keyword>
<dbReference type="OrthoDB" id="191371at2759"/>
<feature type="binding site" evidence="6">
    <location>
        <position position="475"/>
    </location>
    <ligand>
        <name>Zn(2+)</name>
        <dbReference type="ChEBI" id="CHEBI:29105"/>
    </ligand>
</feature>
<dbReference type="Proteomes" id="UP000198287">
    <property type="component" value="Unassembled WGS sequence"/>
</dbReference>
<keyword evidence="7" id="KW-0443">Lipid metabolism</keyword>
<evidence type="ECO:0000256" key="6">
    <source>
        <dbReference type="PIRSR" id="PIRSR606823-2"/>
    </source>
</evidence>
<dbReference type="OMA" id="FACILNQ"/>
<gene>
    <name evidence="11" type="ORF">Fcan01_08575</name>
</gene>
<dbReference type="EC" id="3.5.1.23" evidence="2 7"/>
<proteinExistence type="inferred from homology"/>
<dbReference type="Pfam" id="PF17048">
    <property type="entry name" value="Ceramidse_alk_C"/>
    <property type="match status" value="1"/>
</dbReference>
<dbReference type="GO" id="GO:0005576">
    <property type="term" value="C:extracellular region"/>
    <property type="evidence" value="ECO:0007669"/>
    <property type="project" value="TreeGrafter"/>
</dbReference>
<keyword evidence="4 7" id="KW-0378">Hydrolase</keyword>
<dbReference type="GO" id="GO:0046514">
    <property type="term" value="P:ceramide catabolic process"/>
    <property type="evidence" value="ECO:0007669"/>
    <property type="project" value="InterPro"/>
</dbReference>
<feature type="domain" description="Neutral/alkaline non-lysosomal ceramidase C-terminal" evidence="10">
    <location>
        <begin position="613"/>
        <end position="667"/>
    </location>
</feature>
<dbReference type="GO" id="GO:0046512">
    <property type="term" value="P:sphingosine biosynthetic process"/>
    <property type="evidence" value="ECO:0007669"/>
    <property type="project" value="TreeGrafter"/>
</dbReference>
<dbReference type="AlphaFoldDB" id="A0A226EF28"/>
<comment type="caution">
    <text evidence="11">The sequence shown here is derived from an EMBL/GenBank/DDBJ whole genome shotgun (WGS) entry which is preliminary data.</text>
</comment>
<dbReference type="GO" id="GO:0042759">
    <property type="term" value="P:long-chain fatty acid biosynthetic process"/>
    <property type="evidence" value="ECO:0007669"/>
    <property type="project" value="TreeGrafter"/>
</dbReference>
<keyword evidence="6" id="KW-0479">Metal-binding</keyword>
<comment type="cofactor">
    <cofactor evidence="6">
        <name>Zn(2+)</name>
        <dbReference type="ChEBI" id="CHEBI:29105"/>
    </cofactor>
    <text evidence="6">Binds 1 zinc ion per subunit.</text>
</comment>
<dbReference type="PANTHER" id="PTHR12670">
    <property type="entry name" value="CERAMIDASE"/>
    <property type="match status" value="1"/>
</dbReference>
<evidence type="ECO:0000259" key="9">
    <source>
        <dbReference type="Pfam" id="PF04734"/>
    </source>
</evidence>
<evidence type="ECO:0000313" key="12">
    <source>
        <dbReference type="Proteomes" id="UP000198287"/>
    </source>
</evidence>
<dbReference type="PANTHER" id="PTHR12670:SF1">
    <property type="entry name" value="NEUTRAL CERAMIDASE"/>
    <property type="match status" value="1"/>
</dbReference>
<keyword evidence="6" id="KW-0862">Zinc</keyword>
<feature type="active site" description="Nucleophile" evidence="5">
    <location>
        <position position="284"/>
    </location>
</feature>
<dbReference type="InterPro" id="IPR031331">
    <property type="entry name" value="NEUT/ALK_ceramidase_C"/>
</dbReference>
<protein>
    <recommendedName>
        <fullName evidence="3 7">Neutral ceramidase</fullName>
        <ecNumber evidence="2 7">3.5.1.23</ecNumber>
    </recommendedName>
</protein>
<organism evidence="11 12">
    <name type="scientific">Folsomia candida</name>
    <name type="common">Springtail</name>
    <dbReference type="NCBI Taxonomy" id="158441"/>
    <lineage>
        <taxon>Eukaryota</taxon>
        <taxon>Metazoa</taxon>
        <taxon>Ecdysozoa</taxon>
        <taxon>Arthropoda</taxon>
        <taxon>Hexapoda</taxon>
        <taxon>Collembola</taxon>
        <taxon>Entomobryomorpha</taxon>
        <taxon>Isotomoidea</taxon>
        <taxon>Isotomidae</taxon>
        <taxon>Proisotominae</taxon>
        <taxon>Folsomia</taxon>
    </lineage>
</organism>
<evidence type="ECO:0000313" key="11">
    <source>
        <dbReference type="EMBL" id="OXA55684.1"/>
    </source>
</evidence>
<evidence type="ECO:0000256" key="8">
    <source>
        <dbReference type="SAM" id="SignalP"/>
    </source>
</evidence>
<feature type="domain" description="Neutral/alkaline non-lysosomal ceramidase N-terminal" evidence="9">
    <location>
        <begin position="28"/>
        <end position="500"/>
    </location>
</feature>
<accession>A0A226EF28</accession>
<feature type="chain" id="PRO_5012782062" description="Neutral ceramidase" evidence="8">
    <location>
        <begin position="22"/>
        <end position="670"/>
    </location>
</feature>
<keyword evidence="7" id="KW-0746">Sphingolipid metabolism</keyword>
<evidence type="ECO:0000256" key="1">
    <source>
        <dbReference type="ARBA" id="ARBA00009835"/>
    </source>
</evidence>
<feature type="signal peptide" evidence="8">
    <location>
        <begin position="1"/>
        <end position="21"/>
    </location>
</feature>
<comment type="similarity">
    <text evidence="1 7">Belongs to the neutral ceramidase family.</text>
</comment>
<evidence type="ECO:0000256" key="2">
    <source>
        <dbReference type="ARBA" id="ARBA00011891"/>
    </source>
</evidence>
<dbReference type="InterPro" id="IPR031329">
    <property type="entry name" value="NEUT/ALK_ceramidase_N"/>
</dbReference>
<name>A0A226EF28_FOLCA</name>
<feature type="binding site" evidence="6">
    <location>
        <position position="442"/>
    </location>
    <ligand>
        <name>Zn(2+)</name>
        <dbReference type="ChEBI" id="CHEBI:29105"/>
    </ligand>
</feature>
<dbReference type="EMBL" id="LNIX01000004">
    <property type="protein sequence ID" value="OXA55684.1"/>
    <property type="molecule type" value="Genomic_DNA"/>
</dbReference>
<reference evidence="11 12" key="1">
    <citation type="submission" date="2015-12" db="EMBL/GenBank/DDBJ databases">
        <title>The genome of Folsomia candida.</title>
        <authorList>
            <person name="Faddeeva A."/>
            <person name="Derks M.F."/>
            <person name="Anvar Y."/>
            <person name="Smit S."/>
            <person name="Van Straalen N."/>
            <person name="Roelofs D."/>
        </authorList>
    </citation>
    <scope>NUCLEOTIDE SEQUENCE [LARGE SCALE GENOMIC DNA]</scope>
    <source>
        <strain evidence="11 12">VU population</strain>
        <tissue evidence="11">Whole body</tissue>
    </source>
</reference>
<evidence type="ECO:0000256" key="7">
    <source>
        <dbReference type="RuleBase" id="RU366019"/>
    </source>
</evidence>
<dbReference type="Gene3D" id="2.60.40.2300">
    <property type="entry name" value="Neutral/alkaline non-lysosomal ceramidase, C-terminal domain"/>
    <property type="match status" value="1"/>
</dbReference>
<evidence type="ECO:0000256" key="4">
    <source>
        <dbReference type="ARBA" id="ARBA00022801"/>
    </source>
</evidence>
<dbReference type="GO" id="GO:0016020">
    <property type="term" value="C:membrane"/>
    <property type="evidence" value="ECO:0007669"/>
    <property type="project" value="GOC"/>
</dbReference>
<evidence type="ECO:0000259" key="10">
    <source>
        <dbReference type="Pfam" id="PF17048"/>
    </source>
</evidence>
<dbReference type="GO" id="GO:0017040">
    <property type="term" value="F:N-acylsphingosine amidohydrolase activity"/>
    <property type="evidence" value="ECO:0007669"/>
    <property type="project" value="UniProtKB-UniRule"/>
</dbReference>
<dbReference type="InterPro" id="IPR038445">
    <property type="entry name" value="NCDase_C_sf"/>
</dbReference>
<dbReference type="Pfam" id="PF04734">
    <property type="entry name" value="Ceramidase_alk"/>
    <property type="match status" value="1"/>
</dbReference>
<evidence type="ECO:0000256" key="3">
    <source>
        <dbReference type="ARBA" id="ARBA00019235"/>
    </source>
</evidence>
<feature type="binding site" evidence="6">
    <location>
        <position position="121"/>
    </location>
    <ligand>
        <name>Zn(2+)</name>
        <dbReference type="ChEBI" id="CHEBI:29105"/>
    </ligand>
</feature>
<feature type="binding site" evidence="6">
    <location>
        <position position="232"/>
    </location>
    <ligand>
        <name>Zn(2+)</name>
        <dbReference type="ChEBI" id="CHEBI:29105"/>
    </ligand>
</feature>
<dbReference type="InterPro" id="IPR006823">
    <property type="entry name" value="Ceramidase_alk"/>
</dbReference>
<sequence>MAILQLFAIFLVAITVSPTCAADADGIYKIGVGIGDVTGPPAGVVLNGYVNPFVNAAGIFTRQYARAFVVQSIDTGNTVTYVTCDMGMMDHTIKSEVIARLGAKYGAEMFSEKNVMISATHTHSGVSGFMTFYAYLLIESYGFNPITYWATVDGITEAISSAADSLVDGRLSWNRGELLNSNGNRALDAYMNNPEAERNAYQHDVDKDMVLFKLTAVEGDEPIGAFTWWPVHPITFNGGDNPLVTSDSKGYAALLFDYEMNPGSLPGKGKFVSGFGSSNLGDVSTRYDEEEISPKWDFTNEIARCRFAGERQFNKAFELFNDDTNLNPISGPIRSIHTWVNTTTVKVTHINETSGEVRQNVGLCGAALGLAYLGLDPEQWELWEAIRDFIKVPSDEMIECQSPKLVALPGGEMNEPWPWAPDTFSLQLLQLGSFDVASLPGEFTTMAGRRVRNAIFNVTGHEVVLAGLANIYINYVTTPEEYDVQEYEGGATLYGRNTVPVTTAIYTEMAEALQNGDAYPPGVAPPSFLDNVRDTIASWADPNPMNGAWFGDLLIDVDDSREYVPEIRPFEEDLSSRLRNGMTPRERGPLSGRIRTLTLSNINSFNSFRKFSERFYWNILQRRIELRWIIPTGVEAGTYRLRHFGYYRQAEDGPLNPYIGSSSPFRVASG</sequence>
<dbReference type="GO" id="GO:0046872">
    <property type="term" value="F:metal ion binding"/>
    <property type="evidence" value="ECO:0007669"/>
    <property type="project" value="UniProtKB-KW"/>
</dbReference>
<comment type="catalytic activity">
    <reaction evidence="7">
        <text>an N-acylsphing-4-enine + H2O = sphing-4-enine + a fatty acid</text>
        <dbReference type="Rhea" id="RHEA:20856"/>
        <dbReference type="ChEBI" id="CHEBI:15377"/>
        <dbReference type="ChEBI" id="CHEBI:28868"/>
        <dbReference type="ChEBI" id="CHEBI:52639"/>
        <dbReference type="ChEBI" id="CHEBI:57756"/>
        <dbReference type="EC" id="3.5.1.23"/>
    </reaction>
</comment>